<feature type="compositionally biased region" description="Polar residues" evidence="1">
    <location>
        <begin position="31"/>
        <end position="46"/>
    </location>
</feature>
<dbReference type="AlphaFoldDB" id="A0AAN6RHL4"/>
<evidence type="ECO:0000256" key="1">
    <source>
        <dbReference type="SAM" id="MobiDB-lite"/>
    </source>
</evidence>
<evidence type="ECO:0000313" key="4">
    <source>
        <dbReference type="Proteomes" id="UP001280581"/>
    </source>
</evidence>
<evidence type="ECO:0000313" key="3">
    <source>
        <dbReference type="EMBL" id="KAK3213560.1"/>
    </source>
</evidence>
<protein>
    <submittedName>
        <fullName evidence="3">Uncharacterized protein</fullName>
    </submittedName>
</protein>
<organism evidence="3 4">
    <name type="scientific">Pseudopithomyces chartarum</name>
    <dbReference type="NCBI Taxonomy" id="1892770"/>
    <lineage>
        <taxon>Eukaryota</taxon>
        <taxon>Fungi</taxon>
        <taxon>Dikarya</taxon>
        <taxon>Ascomycota</taxon>
        <taxon>Pezizomycotina</taxon>
        <taxon>Dothideomycetes</taxon>
        <taxon>Pleosporomycetidae</taxon>
        <taxon>Pleosporales</taxon>
        <taxon>Massarineae</taxon>
        <taxon>Didymosphaeriaceae</taxon>
        <taxon>Pseudopithomyces</taxon>
    </lineage>
</organism>
<accession>A0AAN6RHL4</accession>
<sequence>MLSDEKTPPTPSSDEKSAPATPGSTEEDHSSVSTDSEDVITQSPATKPTLKPRTVPKSDWQFAFGPQNCYWVRIGAAWAFVRSKDSKDWSDIHIRDPYWAVFKHTTGFLVGGGDEDGEPKIYRAWNNDYMVRAADVDDFVESREAYKKLHNWLDAKYLEDTSVSIGPKGSYFARCGSSWISHKLPKDLQRKLDRNKDEFTPIHVALGLNGSWIVVWSDGDLSWNLRKSYPDLAHSIALTGGVGQVTFAALNPYEENRFFVVGDNGYAVNISMDSFEKCNELQKMVDGYLQLQSRRDGTTFKFPVKIGDQTRNVYITPDTYKSVPADSLLETWKERRGVLMRSVLMRRDNIALIGAVTVGGGTCARLAGATSFRAIGAAAAAGVAGTVAMMFGINQGLRQVGA</sequence>
<comment type="caution">
    <text evidence="3">The sequence shown here is derived from an EMBL/GenBank/DDBJ whole genome shotgun (WGS) entry which is preliminary data.</text>
</comment>
<feature type="transmembrane region" description="Helical" evidence="2">
    <location>
        <begin position="374"/>
        <end position="393"/>
    </location>
</feature>
<proteinExistence type="predicted"/>
<keyword evidence="2" id="KW-1133">Transmembrane helix</keyword>
<keyword evidence="2" id="KW-0812">Transmembrane</keyword>
<evidence type="ECO:0000256" key="2">
    <source>
        <dbReference type="SAM" id="Phobius"/>
    </source>
</evidence>
<dbReference type="Proteomes" id="UP001280581">
    <property type="component" value="Unassembled WGS sequence"/>
</dbReference>
<feature type="compositionally biased region" description="Basic and acidic residues" evidence="1">
    <location>
        <begin position="1"/>
        <end position="17"/>
    </location>
</feature>
<feature type="region of interest" description="Disordered" evidence="1">
    <location>
        <begin position="1"/>
        <end position="57"/>
    </location>
</feature>
<keyword evidence="2" id="KW-0472">Membrane</keyword>
<feature type="transmembrane region" description="Helical" evidence="2">
    <location>
        <begin position="350"/>
        <end position="368"/>
    </location>
</feature>
<dbReference type="EMBL" id="WVTA01000004">
    <property type="protein sequence ID" value="KAK3213560.1"/>
    <property type="molecule type" value="Genomic_DNA"/>
</dbReference>
<reference evidence="3 4" key="1">
    <citation type="submission" date="2021-02" db="EMBL/GenBank/DDBJ databases">
        <title>Genome assembly of Pseudopithomyces chartarum.</title>
        <authorList>
            <person name="Jauregui R."/>
            <person name="Singh J."/>
            <person name="Voisey C."/>
        </authorList>
    </citation>
    <scope>NUCLEOTIDE SEQUENCE [LARGE SCALE GENOMIC DNA]</scope>
    <source>
        <strain evidence="3 4">AGR01</strain>
    </source>
</reference>
<keyword evidence="4" id="KW-1185">Reference proteome</keyword>
<name>A0AAN6RHL4_9PLEO</name>
<gene>
    <name evidence="3" type="ORF">GRF29_28g291825</name>
</gene>